<dbReference type="PANTHER" id="PTHR24171">
    <property type="entry name" value="ANKYRIN REPEAT DOMAIN-CONTAINING PROTEIN 39-RELATED"/>
    <property type="match status" value="1"/>
</dbReference>
<dbReference type="PRINTS" id="PR01415">
    <property type="entry name" value="ANKYRIN"/>
</dbReference>
<feature type="region of interest" description="Disordered" evidence="4">
    <location>
        <begin position="226"/>
        <end position="284"/>
    </location>
</feature>
<dbReference type="PROSITE" id="PS50297">
    <property type="entry name" value="ANK_REP_REGION"/>
    <property type="match status" value="2"/>
</dbReference>
<dbReference type="eggNOG" id="COG0666">
    <property type="taxonomic scope" value="Bacteria"/>
</dbReference>
<feature type="compositionally biased region" description="Polar residues" evidence="4">
    <location>
        <begin position="263"/>
        <end position="275"/>
    </location>
</feature>
<feature type="repeat" description="ANK" evidence="3">
    <location>
        <begin position="165"/>
        <end position="197"/>
    </location>
</feature>
<dbReference type="Pfam" id="PF12796">
    <property type="entry name" value="Ank_2"/>
    <property type="match status" value="1"/>
</dbReference>
<dbReference type="STRING" id="94624.Bpet2501"/>
<gene>
    <name evidence="6" type="ordered locus">Bpet2501</name>
</gene>
<dbReference type="SMART" id="SM00248">
    <property type="entry name" value="ANK"/>
    <property type="match status" value="4"/>
</dbReference>
<evidence type="ECO:0000256" key="5">
    <source>
        <dbReference type="SAM" id="SignalP"/>
    </source>
</evidence>
<dbReference type="Gene3D" id="1.25.40.20">
    <property type="entry name" value="Ankyrin repeat-containing domain"/>
    <property type="match status" value="1"/>
</dbReference>
<evidence type="ECO:0000256" key="2">
    <source>
        <dbReference type="ARBA" id="ARBA00023043"/>
    </source>
</evidence>
<dbReference type="InterPro" id="IPR002110">
    <property type="entry name" value="Ankyrin_rpt"/>
</dbReference>
<dbReference type="InterPro" id="IPR036770">
    <property type="entry name" value="Ankyrin_rpt-contain_sf"/>
</dbReference>
<keyword evidence="2 3" id="KW-0040">ANK repeat</keyword>
<dbReference type="KEGG" id="bpt:Bpet2501"/>
<feature type="chain" id="PRO_5002738945" evidence="5">
    <location>
        <begin position="34"/>
        <end position="284"/>
    </location>
</feature>
<feature type="signal peptide" evidence="5">
    <location>
        <begin position="1"/>
        <end position="33"/>
    </location>
</feature>
<dbReference type="SUPFAM" id="SSF48403">
    <property type="entry name" value="Ankyrin repeat"/>
    <property type="match status" value="1"/>
</dbReference>
<keyword evidence="5" id="KW-0732">Signal</keyword>
<evidence type="ECO:0000256" key="4">
    <source>
        <dbReference type="SAM" id="MobiDB-lite"/>
    </source>
</evidence>
<proteinExistence type="predicted"/>
<name>A9INK1_BORPD</name>
<evidence type="ECO:0000313" key="6">
    <source>
        <dbReference type="EMBL" id="CAP42843.1"/>
    </source>
</evidence>
<dbReference type="Proteomes" id="UP000001225">
    <property type="component" value="Chromosome"/>
</dbReference>
<sequence length="284" mass="29716">MRHFRSAPMRARRTLAVGLLAVAAACAMPAALAAASPDNWWVYVHNDNAPEIRELLAGGADPNVRYKNGQPALMRAVVDGAWQVFDTLAADPRTDLEAVNPANETALMYLAVAGQTERARALIARGAKVNRLGWTPLHYAASKGHLDTAKLLLAHKAMVNAPSPDGTTPLMMAALSGSRETVQLLLDAGADVTTRNLKGQNAADWAYQGKAGKLATELGTLIAKAERRRDAQRGGQAPATAAPAAPAPAPAATRPQAEPAPPSAQTESDAPSLSGVSGVKLNKY</sequence>
<dbReference type="PROSITE" id="PS50088">
    <property type="entry name" value="ANK_REPEAT"/>
    <property type="match status" value="2"/>
</dbReference>
<dbReference type="AlphaFoldDB" id="A9INK1"/>
<feature type="repeat" description="ANK" evidence="3">
    <location>
        <begin position="132"/>
        <end position="164"/>
    </location>
</feature>
<accession>A9INK1</accession>
<evidence type="ECO:0000256" key="1">
    <source>
        <dbReference type="ARBA" id="ARBA00022737"/>
    </source>
</evidence>
<dbReference type="PROSITE" id="PS51257">
    <property type="entry name" value="PROKAR_LIPOPROTEIN"/>
    <property type="match status" value="1"/>
</dbReference>
<reference evidence="6 7" key="1">
    <citation type="journal article" date="2008" name="BMC Genomics">
        <title>The missing link: Bordetella petrii is endowed with both the metabolic versatility of environmental bacteria and virulence traits of pathogenic Bordetellae.</title>
        <authorList>
            <person name="Gross R."/>
            <person name="Guzman C.A."/>
            <person name="Sebaihia M."/>
            <person name="Martins Dos Santos V.A."/>
            <person name="Pieper D.H."/>
            <person name="Koebnik R."/>
            <person name="Lechner M."/>
            <person name="Bartels D."/>
            <person name="Buhrmester J."/>
            <person name="Choudhuri J.V."/>
            <person name="Ebensen T."/>
            <person name="Gaigalat L."/>
            <person name="Herrmann S."/>
            <person name="Khachane A.N."/>
            <person name="Larisch C."/>
            <person name="Link S."/>
            <person name="Linke B."/>
            <person name="Meyer F."/>
            <person name="Mormann S."/>
            <person name="Nakunst D."/>
            <person name="Rueckert C."/>
            <person name="Schneiker-Bekel S."/>
            <person name="Schulze K."/>
            <person name="Vorhoelter F.J."/>
            <person name="Yevsa T."/>
            <person name="Engle J.T."/>
            <person name="Goldman W.E."/>
            <person name="Puehler A."/>
            <person name="Goebel U.B."/>
            <person name="Goesmann A."/>
            <person name="Bloecker H."/>
            <person name="Kaiser O."/>
            <person name="Martinez-Arias R."/>
        </authorList>
    </citation>
    <scope>NUCLEOTIDE SEQUENCE [LARGE SCALE GENOMIC DNA]</scope>
    <source>
        <strain evidence="7">ATCC BAA-461 / DSM 12804 / CCUG 43448 / CIP 107267 / Se-1111R</strain>
    </source>
</reference>
<keyword evidence="7" id="KW-1185">Reference proteome</keyword>
<keyword evidence="1" id="KW-0677">Repeat</keyword>
<evidence type="ECO:0000256" key="3">
    <source>
        <dbReference type="PROSITE-ProRule" id="PRU00023"/>
    </source>
</evidence>
<organism evidence="6 7">
    <name type="scientific">Bordetella petrii (strain ATCC BAA-461 / DSM 12804 / CCUG 43448 / CIP 107267 / Se-1111R)</name>
    <dbReference type="NCBI Taxonomy" id="340100"/>
    <lineage>
        <taxon>Bacteria</taxon>
        <taxon>Pseudomonadati</taxon>
        <taxon>Pseudomonadota</taxon>
        <taxon>Betaproteobacteria</taxon>
        <taxon>Burkholderiales</taxon>
        <taxon>Alcaligenaceae</taxon>
        <taxon>Bordetella</taxon>
    </lineage>
</organism>
<feature type="compositionally biased region" description="Low complexity" evidence="4">
    <location>
        <begin position="233"/>
        <end position="257"/>
    </location>
</feature>
<protein>
    <submittedName>
        <fullName evidence="6">Membrane protein</fullName>
    </submittedName>
</protein>
<dbReference type="EMBL" id="AM902716">
    <property type="protein sequence ID" value="CAP42843.1"/>
    <property type="molecule type" value="Genomic_DNA"/>
</dbReference>
<evidence type="ECO:0000313" key="7">
    <source>
        <dbReference type="Proteomes" id="UP000001225"/>
    </source>
</evidence>